<keyword evidence="2" id="KW-0805">Transcription regulation</keyword>
<feature type="domain" description="BHLH" evidence="6">
    <location>
        <begin position="74"/>
        <end position="123"/>
    </location>
</feature>
<dbReference type="PROSITE" id="PS50888">
    <property type="entry name" value="BHLH"/>
    <property type="match status" value="1"/>
</dbReference>
<dbReference type="STRING" id="542762.A0A4S4D556"/>
<dbReference type="PANTHER" id="PTHR31945">
    <property type="entry name" value="TRANSCRIPTION FACTOR SCREAM2-RELATED"/>
    <property type="match status" value="1"/>
</dbReference>
<gene>
    <name evidence="7" type="ORF">TEA_014258</name>
</gene>
<dbReference type="InterPro" id="IPR051358">
    <property type="entry name" value="TF_AMS/ICE1/BHLH6-like"/>
</dbReference>
<evidence type="ECO:0000259" key="6">
    <source>
        <dbReference type="PROSITE" id="PS50888"/>
    </source>
</evidence>
<reference evidence="7 8" key="1">
    <citation type="journal article" date="2018" name="Proc. Natl. Acad. Sci. U.S.A.">
        <title>Draft genome sequence of Camellia sinensis var. sinensis provides insights into the evolution of the tea genome and tea quality.</title>
        <authorList>
            <person name="Wei C."/>
            <person name="Yang H."/>
            <person name="Wang S."/>
            <person name="Zhao J."/>
            <person name="Liu C."/>
            <person name="Gao L."/>
            <person name="Xia E."/>
            <person name="Lu Y."/>
            <person name="Tai Y."/>
            <person name="She G."/>
            <person name="Sun J."/>
            <person name="Cao H."/>
            <person name="Tong W."/>
            <person name="Gao Q."/>
            <person name="Li Y."/>
            <person name="Deng W."/>
            <person name="Jiang X."/>
            <person name="Wang W."/>
            <person name="Chen Q."/>
            <person name="Zhang S."/>
            <person name="Li H."/>
            <person name="Wu J."/>
            <person name="Wang P."/>
            <person name="Li P."/>
            <person name="Shi C."/>
            <person name="Zheng F."/>
            <person name="Jian J."/>
            <person name="Huang B."/>
            <person name="Shan D."/>
            <person name="Shi M."/>
            <person name="Fang C."/>
            <person name="Yue Y."/>
            <person name="Li F."/>
            <person name="Li D."/>
            <person name="Wei S."/>
            <person name="Han B."/>
            <person name="Jiang C."/>
            <person name="Yin Y."/>
            <person name="Xia T."/>
            <person name="Zhang Z."/>
            <person name="Bennetzen J.L."/>
            <person name="Zhao S."/>
            <person name="Wan X."/>
        </authorList>
    </citation>
    <scope>NUCLEOTIDE SEQUENCE [LARGE SCALE GENOMIC DNA]</scope>
    <source>
        <strain evidence="8">cv. Shuchazao</strain>
        <tissue evidence="7">Leaf</tissue>
    </source>
</reference>
<dbReference type="Proteomes" id="UP000306102">
    <property type="component" value="Unassembled WGS sequence"/>
</dbReference>
<dbReference type="PANTHER" id="PTHR31945:SF17">
    <property type="entry name" value="TRANSCRIPTION FACTOR FER-LIKE IRON DEFICIENCY-INDUCED TRANSCRIPTION FACTOR"/>
    <property type="match status" value="1"/>
</dbReference>
<dbReference type="GO" id="GO:0043565">
    <property type="term" value="F:sequence-specific DNA binding"/>
    <property type="evidence" value="ECO:0007669"/>
    <property type="project" value="TreeGrafter"/>
</dbReference>
<dbReference type="AlphaFoldDB" id="A0A4S4D556"/>
<dbReference type="InterPro" id="IPR036638">
    <property type="entry name" value="HLH_DNA-bd_sf"/>
</dbReference>
<dbReference type="GO" id="GO:0003700">
    <property type="term" value="F:DNA-binding transcription factor activity"/>
    <property type="evidence" value="ECO:0007669"/>
    <property type="project" value="TreeGrafter"/>
</dbReference>
<dbReference type="EMBL" id="SDRB02012572">
    <property type="protein sequence ID" value="THF97357.1"/>
    <property type="molecule type" value="Genomic_DNA"/>
</dbReference>
<evidence type="ECO:0000313" key="7">
    <source>
        <dbReference type="EMBL" id="THF97357.1"/>
    </source>
</evidence>
<organism evidence="7 8">
    <name type="scientific">Camellia sinensis var. sinensis</name>
    <name type="common">China tea</name>
    <dbReference type="NCBI Taxonomy" id="542762"/>
    <lineage>
        <taxon>Eukaryota</taxon>
        <taxon>Viridiplantae</taxon>
        <taxon>Streptophyta</taxon>
        <taxon>Embryophyta</taxon>
        <taxon>Tracheophyta</taxon>
        <taxon>Spermatophyta</taxon>
        <taxon>Magnoliopsida</taxon>
        <taxon>eudicotyledons</taxon>
        <taxon>Gunneridae</taxon>
        <taxon>Pentapetalae</taxon>
        <taxon>asterids</taxon>
        <taxon>Ericales</taxon>
        <taxon>Theaceae</taxon>
        <taxon>Camellia</taxon>
    </lineage>
</organism>
<keyword evidence="4" id="KW-0539">Nucleus</keyword>
<comment type="caution">
    <text evidence="7">The sequence shown here is derived from an EMBL/GenBank/DDBJ whole genome shotgun (WGS) entry which is preliminary data.</text>
</comment>
<feature type="region of interest" description="Disordered" evidence="5">
    <location>
        <begin position="47"/>
        <end position="85"/>
    </location>
</feature>
<evidence type="ECO:0000256" key="4">
    <source>
        <dbReference type="ARBA" id="ARBA00023242"/>
    </source>
</evidence>
<evidence type="ECO:0000313" key="8">
    <source>
        <dbReference type="Proteomes" id="UP000306102"/>
    </source>
</evidence>
<evidence type="ECO:0000256" key="3">
    <source>
        <dbReference type="ARBA" id="ARBA00023163"/>
    </source>
</evidence>
<dbReference type="GO" id="GO:0005634">
    <property type="term" value="C:nucleus"/>
    <property type="evidence" value="ECO:0007669"/>
    <property type="project" value="UniProtKB-SubCell"/>
</dbReference>
<dbReference type="GO" id="GO:0046983">
    <property type="term" value="F:protein dimerization activity"/>
    <property type="evidence" value="ECO:0007669"/>
    <property type="project" value="InterPro"/>
</dbReference>
<keyword evidence="3" id="KW-0804">Transcription</keyword>
<protein>
    <recommendedName>
        <fullName evidence="6">BHLH domain-containing protein</fullName>
    </recommendedName>
</protein>
<evidence type="ECO:0000256" key="5">
    <source>
        <dbReference type="SAM" id="MobiDB-lite"/>
    </source>
</evidence>
<comment type="subcellular location">
    <subcellularLocation>
        <location evidence="1">Nucleus</location>
    </subcellularLocation>
</comment>
<accession>A0A4S4D556</accession>
<dbReference type="Pfam" id="PF00010">
    <property type="entry name" value="HLH"/>
    <property type="match status" value="1"/>
</dbReference>
<name>A0A4S4D556_CAMSN</name>
<dbReference type="Gene3D" id="4.10.280.10">
    <property type="entry name" value="Helix-loop-helix DNA-binding domain"/>
    <property type="match status" value="1"/>
</dbReference>
<evidence type="ECO:0000256" key="2">
    <source>
        <dbReference type="ARBA" id="ARBA00023015"/>
    </source>
</evidence>
<proteinExistence type="predicted"/>
<dbReference type="SMART" id="SM00353">
    <property type="entry name" value="HLH"/>
    <property type="match status" value="1"/>
</dbReference>
<dbReference type="InterPro" id="IPR011598">
    <property type="entry name" value="bHLH_dom"/>
</dbReference>
<dbReference type="SUPFAM" id="SSF47459">
    <property type="entry name" value="HLH, helix-loop-helix DNA-binding domain"/>
    <property type="match status" value="1"/>
</dbReference>
<keyword evidence="8" id="KW-1185">Reference proteome</keyword>
<sequence length="271" mass="30634">MERRETSGNQPGHAGDDFNLLSQDFFINESNFEQFIDLIRAVDVGEEENDDDIGGEYSSATTTTTTRLTKRKGGDRSGTLVSETKGRGRMKEKLYALRALVPNITKMDKASIVGDAVEYLQELQMQARKLRAEIAGRESSLTEGDKHQQGIVENRKNVQFICPNHPICKNIMQMDMIQVEERGFYVRVECNKGQGVASSLYKAIEYLTRFNVQSSNLATLSERFILTFTIKWNSDTKCAQCNLLSIPFPLPAPSRQLVSTTIIVIREYKPY</sequence>
<evidence type="ECO:0000256" key="1">
    <source>
        <dbReference type="ARBA" id="ARBA00004123"/>
    </source>
</evidence>